<dbReference type="Pfam" id="PF08327">
    <property type="entry name" value="AHSA1"/>
    <property type="match status" value="1"/>
</dbReference>
<organism evidence="3 4">
    <name type="scientific">Flavobacterium chungnamense</name>
    <dbReference type="NCBI Taxonomy" id="706182"/>
    <lineage>
        <taxon>Bacteria</taxon>
        <taxon>Pseudomonadati</taxon>
        <taxon>Bacteroidota</taxon>
        <taxon>Flavobacteriia</taxon>
        <taxon>Flavobacteriales</taxon>
        <taxon>Flavobacteriaceae</taxon>
        <taxon>Flavobacterium</taxon>
    </lineage>
</organism>
<evidence type="ECO:0000259" key="2">
    <source>
        <dbReference type="Pfam" id="PF08327"/>
    </source>
</evidence>
<name>A0ABP7UXN4_9FLAO</name>
<evidence type="ECO:0000313" key="4">
    <source>
        <dbReference type="Proteomes" id="UP001500426"/>
    </source>
</evidence>
<dbReference type="CDD" id="cd08897">
    <property type="entry name" value="SRPBCC_CalC_Aha1-like_4"/>
    <property type="match status" value="1"/>
</dbReference>
<reference evidence="4" key="1">
    <citation type="journal article" date="2019" name="Int. J. Syst. Evol. Microbiol.">
        <title>The Global Catalogue of Microorganisms (GCM) 10K type strain sequencing project: providing services to taxonomists for standard genome sequencing and annotation.</title>
        <authorList>
            <consortium name="The Broad Institute Genomics Platform"/>
            <consortium name="The Broad Institute Genome Sequencing Center for Infectious Disease"/>
            <person name="Wu L."/>
            <person name="Ma J."/>
        </authorList>
    </citation>
    <scope>NUCLEOTIDE SEQUENCE [LARGE SCALE GENOMIC DNA]</scope>
    <source>
        <strain evidence="4">JCM 17068</strain>
    </source>
</reference>
<evidence type="ECO:0000313" key="3">
    <source>
        <dbReference type="EMBL" id="GAA4055072.1"/>
    </source>
</evidence>
<dbReference type="RefSeq" id="WP_345094523.1">
    <property type="nucleotide sequence ID" value="NZ_BAABCS010000020.1"/>
</dbReference>
<comment type="caution">
    <text evidence="3">The sequence shown here is derived from an EMBL/GenBank/DDBJ whole genome shotgun (WGS) entry which is preliminary data.</text>
</comment>
<dbReference type="Gene3D" id="3.30.530.20">
    <property type="match status" value="1"/>
</dbReference>
<feature type="domain" description="Activator of Hsp90 ATPase homologue 1/2-like C-terminal" evidence="2">
    <location>
        <begin position="15"/>
        <end position="137"/>
    </location>
</feature>
<dbReference type="SUPFAM" id="SSF55961">
    <property type="entry name" value="Bet v1-like"/>
    <property type="match status" value="1"/>
</dbReference>
<dbReference type="EMBL" id="BAABCS010000020">
    <property type="protein sequence ID" value="GAA4055072.1"/>
    <property type="molecule type" value="Genomic_DNA"/>
</dbReference>
<dbReference type="InterPro" id="IPR023393">
    <property type="entry name" value="START-like_dom_sf"/>
</dbReference>
<dbReference type="Proteomes" id="UP001500426">
    <property type="component" value="Unassembled WGS sequence"/>
</dbReference>
<accession>A0ABP7UXN4</accession>
<gene>
    <name evidence="3" type="ORF">GCM10022388_22000</name>
</gene>
<proteinExistence type="inferred from homology"/>
<comment type="similarity">
    <text evidence="1">Belongs to the AHA1 family.</text>
</comment>
<sequence>MENKTKITVECTIKSSIDKVWNYWTTPEQIMLWNNASDDWYCPKSSNDLKVGGRFLYTMAAKDGSFSFDFEGTYTEVIENKSIKYVLDDEREVSVDFIAIGDMVEIVETFEAETQNTVELQQFGWQAILNNFKKLVENI</sequence>
<keyword evidence="4" id="KW-1185">Reference proteome</keyword>
<dbReference type="InterPro" id="IPR013538">
    <property type="entry name" value="ASHA1/2-like_C"/>
</dbReference>
<evidence type="ECO:0000256" key="1">
    <source>
        <dbReference type="ARBA" id="ARBA00006817"/>
    </source>
</evidence>
<protein>
    <submittedName>
        <fullName evidence="3">SRPBCC family protein</fullName>
    </submittedName>
</protein>